<keyword evidence="3" id="KW-0285">Flavoprotein</keyword>
<dbReference type="InterPro" id="IPR036249">
    <property type="entry name" value="Thioredoxin-like_sf"/>
</dbReference>
<evidence type="ECO:0000256" key="2">
    <source>
        <dbReference type="ARBA" id="ARBA00007801"/>
    </source>
</evidence>
<organism evidence="8 9">
    <name type="scientific">Pseudocercospora eumusae</name>
    <dbReference type="NCBI Taxonomy" id="321146"/>
    <lineage>
        <taxon>Eukaryota</taxon>
        <taxon>Fungi</taxon>
        <taxon>Dikarya</taxon>
        <taxon>Ascomycota</taxon>
        <taxon>Pezizomycotina</taxon>
        <taxon>Dothideomycetes</taxon>
        <taxon>Dothideomycetidae</taxon>
        <taxon>Mycosphaerellales</taxon>
        <taxon>Mycosphaerellaceae</taxon>
        <taxon>Pseudocercospora</taxon>
    </lineage>
</organism>
<dbReference type="GO" id="GO:0016709">
    <property type="term" value="F:oxidoreductase activity, acting on paired donors, with incorporation or reduction of molecular oxygen, NAD(P)H as one donor, and incorporation of one atom of oxygen"/>
    <property type="evidence" value="ECO:0007669"/>
    <property type="project" value="UniProtKB-ARBA"/>
</dbReference>
<dbReference type="NCBIfam" id="NF006144">
    <property type="entry name" value="PRK08294.1"/>
    <property type="match status" value="1"/>
</dbReference>
<dbReference type="InterPro" id="IPR012941">
    <property type="entry name" value="Phe_hydrox_C_dim_dom"/>
</dbReference>
<dbReference type="Gene3D" id="3.30.9.10">
    <property type="entry name" value="D-Amino Acid Oxidase, subunit A, domain 2"/>
    <property type="match status" value="1"/>
</dbReference>
<dbReference type="PANTHER" id="PTHR43004">
    <property type="entry name" value="TRK SYSTEM POTASSIUM UPTAKE PROTEIN"/>
    <property type="match status" value="1"/>
</dbReference>
<dbReference type="PRINTS" id="PR00420">
    <property type="entry name" value="RNGMNOXGNASE"/>
</dbReference>
<evidence type="ECO:0000256" key="1">
    <source>
        <dbReference type="ARBA" id="ARBA00001974"/>
    </source>
</evidence>
<protein>
    <recommendedName>
        <fullName evidence="10">FAD-binding domain-containing protein</fullName>
    </recommendedName>
</protein>
<gene>
    <name evidence="8" type="ORF">AC578_7952</name>
</gene>
<sequence>MSLPGGIQFHSNGYRGSGDPKVLQFSGEEPDFQKLPPEVDVLIVGAGPAGHLLGAQLAQFPDITTRIVEARPGRLEWGQADGLQCRTIEIFEAFGFSERVLKEAYWVNETTFWSPSEDGSGLMRTGRIRDTEAGLSEFPHVILNQARMQDLWLDAMKWSPTRLEPSYGRKLVELKRPTGDELVDVTLERTDNAHQGQRESVRAKYVVGCDGARSLVRQSLGLEMRGDWANQAWGVMDALLVTNFPDVRLKTVIHSANDGSIQIIPREGGYLARFYIELDKVSPDSRVEYRKNVTAEMLVERAKRIFHPYTFDVREIAYWSVYEVGQRLTEHFDNIPAEEKSSRCPRIFIAGDACHTHSAKAGQGMNVSMNDTFNLGWKLMHVLRNQSPPKLLHTYSEERQSIAQQLIDFDREIARIFAAKPKKGAQRDEEGVVDPEVFQEYFTRQGRFMAGLETEYQEGKLTSATSKKKFQNLAKGYRIGTRFPSDQVLRAADAKPVHLGHVMDADGRWRIVLFGDDKQHHAPLSKASPLANMCEFLESTLIPMFTPEGHDVDSVFDVRAVLQQSRQEFGINELCPLLLPCKGQLGIRDYEKVFTDEESYGWGNGKVFETREVDREKGCVVVVRPDQYISAVLPLSSEANQLLTSFFEAFMNKTGRNN</sequence>
<dbReference type="InterPro" id="IPR002938">
    <property type="entry name" value="FAD-bd"/>
</dbReference>
<dbReference type="Pfam" id="PF01494">
    <property type="entry name" value="FAD_binding_3"/>
    <property type="match status" value="1"/>
</dbReference>
<dbReference type="InterPro" id="IPR050641">
    <property type="entry name" value="RIFMO-like"/>
</dbReference>
<feature type="domain" description="FAD-binding" evidence="6">
    <location>
        <begin position="38"/>
        <end position="409"/>
    </location>
</feature>
<dbReference type="InterPro" id="IPR038220">
    <property type="entry name" value="PHOX_C_sf"/>
</dbReference>
<evidence type="ECO:0000313" key="8">
    <source>
        <dbReference type="EMBL" id="KXT04239.1"/>
    </source>
</evidence>
<dbReference type="InterPro" id="IPR036188">
    <property type="entry name" value="FAD/NAD-bd_sf"/>
</dbReference>
<dbReference type="SUPFAM" id="SSF52833">
    <property type="entry name" value="Thioredoxin-like"/>
    <property type="match status" value="1"/>
</dbReference>
<reference evidence="8 9" key="1">
    <citation type="submission" date="2015-07" db="EMBL/GenBank/DDBJ databases">
        <title>Comparative genomics of the Sigatoka disease complex on banana suggests a link between parallel evolutionary changes in Pseudocercospora fijiensis and Pseudocercospora eumusae and increased virulence on the banana host.</title>
        <authorList>
            <person name="Chang T.-C."/>
            <person name="Salvucci A."/>
            <person name="Crous P.W."/>
            <person name="Stergiopoulos I."/>
        </authorList>
    </citation>
    <scope>NUCLEOTIDE SEQUENCE [LARGE SCALE GENOMIC DNA]</scope>
    <source>
        <strain evidence="8 9">CBS 114824</strain>
    </source>
</reference>
<dbReference type="Gene3D" id="3.50.50.60">
    <property type="entry name" value="FAD/NAD(P)-binding domain"/>
    <property type="match status" value="1"/>
</dbReference>
<evidence type="ECO:0000256" key="3">
    <source>
        <dbReference type="ARBA" id="ARBA00022630"/>
    </source>
</evidence>
<evidence type="ECO:0000259" key="6">
    <source>
        <dbReference type="Pfam" id="PF01494"/>
    </source>
</evidence>
<accession>A0A139HPD2</accession>
<keyword evidence="4" id="KW-0274">FAD</keyword>
<dbReference type="STRING" id="321146.A0A139HPD2"/>
<dbReference type="SUPFAM" id="SSF54373">
    <property type="entry name" value="FAD-linked reductases, C-terminal domain"/>
    <property type="match status" value="1"/>
</dbReference>
<dbReference type="PANTHER" id="PTHR43004:SF19">
    <property type="entry name" value="BINDING MONOOXYGENASE, PUTATIVE (JCVI)-RELATED"/>
    <property type="match status" value="1"/>
</dbReference>
<comment type="cofactor">
    <cofactor evidence="1">
        <name>FAD</name>
        <dbReference type="ChEBI" id="CHEBI:57692"/>
    </cofactor>
</comment>
<dbReference type="OrthoDB" id="1716816at2759"/>
<feature type="domain" description="Phenol hydroxylase-like C-terminal dimerisation" evidence="7">
    <location>
        <begin position="455"/>
        <end position="653"/>
    </location>
</feature>
<dbReference type="Pfam" id="PF07976">
    <property type="entry name" value="Phe_hydrox_dim"/>
    <property type="match status" value="1"/>
</dbReference>
<comment type="similarity">
    <text evidence="2">Belongs to the PheA/TfdB FAD monooxygenase family.</text>
</comment>
<evidence type="ECO:0000259" key="7">
    <source>
        <dbReference type="Pfam" id="PF07976"/>
    </source>
</evidence>
<evidence type="ECO:0000313" key="9">
    <source>
        <dbReference type="Proteomes" id="UP000070133"/>
    </source>
</evidence>
<dbReference type="SUPFAM" id="SSF51905">
    <property type="entry name" value="FAD/NAD(P)-binding domain"/>
    <property type="match status" value="1"/>
</dbReference>
<evidence type="ECO:0000256" key="4">
    <source>
        <dbReference type="ARBA" id="ARBA00022827"/>
    </source>
</evidence>
<keyword evidence="9" id="KW-1185">Reference proteome</keyword>
<proteinExistence type="inferred from homology"/>
<comment type="caution">
    <text evidence="8">The sequence shown here is derived from an EMBL/GenBank/DDBJ whole genome shotgun (WGS) entry which is preliminary data.</text>
</comment>
<dbReference type="Gene3D" id="3.40.30.20">
    <property type="match status" value="1"/>
</dbReference>
<keyword evidence="5" id="KW-0560">Oxidoreductase</keyword>
<dbReference type="AlphaFoldDB" id="A0A139HPD2"/>
<dbReference type="EMBL" id="LFZN01000022">
    <property type="protein sequence ID" value="KXT04239.1"/>
    <property type="molecule type" value="Genomic_DNA"/>
</dbReference>
<evidence type="ECO:0008006" key="10">
    <source>
        <dbReference type="Google" id="ProtNLM"/>
    </source>
</evidence>
<dbReference type="Proteomes" id="UP000070133">
    <property type="component" value="Unassembled WGS sequence"/>
</dbReference>
<name>A0A139HPD2_9PEZI</name>
<evidence type="ECO:0000256" key="5">
    <source>
        <dbReference type="ARBA" id="ARBA00023002"/>
    </source>
</evidence>
<dbReference type="CDD" id="cd02979">
    <property type="entry name" value="PHOX_C"/>
    <property type="match status" value="1"/>
</dbReference>
<dbReference type="GO" id="GO:0071949">
    <property type="term" value="F:FAD binding"/>
    <property type="evidence" value="ECO:0007669"/>
    <property type="project" value="InterPro"/>
</dbReference>